<feature type="compositionally biased region" description="Basic and acidic residues" evidence="1">
    <location>
        <begin position="32"/>
        <end position="43"/>
    </location>
</feature>
<feature type="region of interest" description="Disordered" evidence="1">
    <location>
        <begin position="1"/>
        <end position="45"/>
    </location>
</feature>
<evidence type="ECO:0000256" key="1">
    <source>
        <dbReference type="SAM" id="MobiDB-lite"/>
    </source>
</evidence>
<evidence type="ECO:0000313" key="5">
    <source>
        <dbReference type="Proteomes" id="UP001518990"/>
    </source>
</evidence>
<evidence type="ECO:0000259" key="2">
    <source>
        <dbReference type="Pfam" id="PF14742"/>
    </source>
</evidence>
<dbReference type="InterPro" id="IPR012341">
    <property type="entry name" value="6hp_glycosidase-like_sf"/>
</dbReference>
<dbReference type="InterPro" id="IPR054491">
    <property type="entry name" value="MGH1-like_GH"/>
</dbReference>
<accession>A0ABS3KGB7</accession>
<name>A0ABS3KGB7_9PROT</name>
<reference evidence="4 5" key="1">
    <citation type="submission" date="2020-09" db="EMBL/GenBank/DDBJ databases">
        <title>Roseomonas.</title>
        <authorList>
            <person name="Zhu W."/>
        </authorList>
    </citation>
    <scope>NUCLEOTIDE SEQUENCE [LARGE SCALE GENOMIC DNA]</scope>
    <source>
        <strain evidence="4 5">1311</strain>
    </source>
</reference>
<feature type="domain" description="Mannosylglycerate hydrolase MGH1-like glycoside hydrolase" evidence="3">
    <location>
        <begin position="327"/>
        <end position="631"/>
    </location>
</feature>
<dbReference type="InterPro" id="IPR008928">
    <property type="entry name" value="6-hairpin_glycosidase_sf"/>
</dbReference>
<gene>
    <name evidence="4" type="ORF">IAI60_18025</name>
</gene>
<comment type="caution">
    <text evidence="4">The sequence shown here is derived from an EMBL/GenBank/DDBJ whole genome shotgun (WGS) entry which is preliminary data.</text>
</comment>
<keyword evidence="5" id="KW-1185">Reference proteome</keyword>
<dbReference type="Pfam" id="PF22422">
    <property type="entry name" value="MGH1-like_GH"/>
    <property type="match status" value="1"/>
</dbReference>
<feature type="domain" description="Putative glycogen debranching enzyme N-terminal" evidence="2">
    <location>
        <begin position="39"/>
        <end position="231"/>
    </location>
</feature>
<organism evidence="4 5">
    <name type="scientific">Roseomonas marmotae</name>
    <dbReference type="NCBI Taxonomy" id="2768161"/>
    <lineage>
        <taxon>Bacteria</taxon>
        <taxon>Pseudomonadati</taxon>
        <taxon>Pseudomonadota</taxon>
        <taxon>Alphaproteobacteria</taxon>
        <taxon>Acetobacterales</taxon>
        <taxon>Roseomonadaceae</taxon>
        <taxon>Roseomonas</taxon>
    </lineage>
</organism>
<dbReference type="Gene3D" id="1.50.10.10">
    <property type="match status" value="1"/>
</dbReference>
<dbReference type="InterPro" id="IPR032856">
    <property type="entry name" value="GDE_N_bis"/>
</dbReference>
<evidence type="ECO:0000313" key="4">
    <source>
        <dbReference type="EMBL" id="MBO1076514.1"/>
    </source>
</evidence>
<sequence length="743" mass="81099">MARHAAQPGENIVQPRPRPQTESAPAAQASLQERRPRTLKHGDSFGLFDRSGDLDGLPGSPEGLYHLDTRYLSRLRLLVNGQSPVLLGSDLNVEDTSLTCDLTNAAVPGTAEDGTARGQLHLRRSKFVWNGACHERIAIRNFGDQTLSARVDFAFGADFADLFEVRGRTRPRRGRMHEAGIGRSEVVLRYTGLDEITRSALLGFCPQPASIGPAEACYTLTLPPGGREVLFLSVSMSEAPAGEARPPEEPPLAPNHAFHAALRASRRAQRRATARAAKVETSHDIFNEVLRRAADDLGMLLTEKPGGPYPYAGIPWFSTAFGRDGLITAWQVLWFDPAIARGVLHFLASTQAEAEDPANDAEPGKILHEMRAGEMARLREVPYGRYYGSVDSTPLFVMLAAAYLDRSGDTATLRDIWPNVEAALGWIDRYGDRDGDGFVEYQRRTPQGLINQGWKDSGDSIFHADGSLAEGPIALVEMQAYVFAAWRAAARIARVLDLPARAEGLEARAARLREDFDAAFWDEALGTYVLALDGAKRPCRVRSSNAGHALFAGIARPERAARLVRTLMDPASFSGWGIRTLAAGEVRYNPMSYHNGSVWPHDNALIAEGFSNYGYRAEAARVLEGMFGAAEHLELRRLPELFCGFPRRKGAGPTPYPVACAPQAWAAVAPLSLLSSCLGMNFSPKIGCVGFQRPSLPSLLDSVVLRDLRLGEARIDIGFHRVDQEVGMAVLARQGDIRATMTS</sequence>
<dbReference type="EMBL" id="JACTNF010000023">
    <property type="protein sequence ID" value="MBO1076514.1"/>
    <property type="molecule type" value="Genomic_DNA"/>
</dbReference>
<dbReference type="Proteomes" id="UP001518990">
    <property type="component" value="Unassembled WGS sequence"/>
</dbReference>
<evidence type="ECO:0000259" key="3">
    <source>
        <dbReference type="Pfam" id="PF22422"/>
    </source>
</evidence>
<dbReference type="Pfam" id="PF14742">
    <property type="entry name" value="GDE_N_bis"/>
    <property type="match status" value="1"/>
</dbReference>
<protein>
    <submittedName>
        <fullName evidence="4">Amylo-alpha-1,6-glucosidase</fullName>
    </submittedName>
</protein>
<proteinExistence type="predicted"/>
<dbReference type="SUPFAM" id="SSF48208">
    <property type="entry name" value="Six-hairpin glycosidases"/>
    <property type="match status" value="1"/>
</dbReference>